<dbReference type="EMBL" id="OU912926">
    <property type="protein sequence ID" value="CAG9933509.1"/>
    <property type="molecule type" value="Genomic_DNA"/>
</dbReference>
<name>A0ABN8ANY4_9PROT</name>
<reference evidence="1 2" key="1">
    <citation type="submission" date="2021-10" db="EMBL/GenBank/DDBJ databases">
        <authorList>
            <person name="Koch H."/>
        </authorList>
    </citation>
    <scope>NUCLEOTIDE SEQUENCE [LARGE SCALE GENOMIC DNA]</scope>
    <source>
        <strain evidence="1">6680</strain>
    </source>
</reference>
<evidence type="ECO:0000313" key="1">
    <source>
        <dbReference type="EMBL" id="CAG9933509.1"/>
    </source>
</evidence>
<proteinExistence type="predicted"/>
<sequence>MIFGVDSNPGVIFWVDSSPGVMFGVDSNLDVTLGVIICGIVLAEAETAIMLSKANIILYIDIPPSVNP</sequence>
<keyword evidence="2" id="KW-1185">Reference proteome</keyword>
<gene>
    <name evidence="1" type="ORF">NTG6680_2260</name>
</gene>
<accession>A0ABN8ANY4</accession>
<evidence type="ECO:0000313" key="2">
    <source>
        <dbReference type="Proteomes" id="UP000839052"/>
    </source>
</evidence>
<dbReference type="Proteomes" id="UP000839052">
    <property type="component" value="Chromosome"/>
</dbReference>
<organism evidence="1 2">
    <name type="scientific">Candidatus Nitrotoga arctica</name>
    <dbReference type="NCBI Taxonomy" id="453162"/>
    <lineage>
        <taxon>Bacteria</taxon>
        <taxon>Pseudomonadati</taxon>
        <taxon>Pseudomonadota</taxon>
        <taxon>Betaproteobacteria</taxon>
        <taxon>Nitrosomonadales</taxon>
        <taxon>Gallionellaceae</taxon>
        <taxon>Candidatus Nitrotoga</taxon>
    </lineage>
</organism>
<protein>
    <submittedName>
        <fullName evidence="1">Uncharacterized protein</fullName>
    </submittedName>
</protein>